<evidence type="ECO:0000256" key="1">
    <source>
        <dbReference type="ARBA" id="ARBA00010718"/>
    </source>
</evidence>
<gene>
    <name evidence="8" type="primary">LOC112295484</name>
</gene>
<dbReference type="Gramene" id="Pp3c18_6840V3.1">
    <property type="protein sequence ID" value="Pp3c18_6840V3.1"/>
    <property type="gene ID" value="Pp3c18_6840"/>
</dbReference>
<keyword evidence="4" id="KW-0862">Zinc</keyword>
<evidence type="ECO:0000256" key="4">
    <source>
        <dbReference type="ARBA" id="ARBA00022833"/>
    </source>
</evidence>
<protein>
    <recommendedName>
        <fullName evidence="2">carbonic anhydrase</fullName>
        <ecNumber evidence="2">4.2.1.1</ecNumber>
    </recommendedName>
</protein>
<dbReference type="Pfam" id="PF00194">
    <property type="entry name" value="Carb_anhydrase"/>
    <property type="match status" value="2"/>
</dbReference>
<dbReference type="InParanoid" id="A0A7I4BGG4"/>
<evidence type="ECO:0000256" key="3">
    <source>
        <dbReference type="ARBA" id="ARBA00022723"/>
    </source>
</evidence>
<evidence type="ECO:0000256" key="6">
    <source>
        <dbReference type="ARBA" id="ARBA00048348"/>
    </source>
</evidence>
<evidence type="ECO:0000256" key="5">
    <source>
        <dbReference type="ARBA" id="ARBA00023239"/>
    </source>
</evidence>
<name>A0A7I4BGG4_PHYPA</name>
<dbReference type="EC" id="4.2.1.1" evidence="2"/>
<dbReference type="SUPFAM" id="SSF51069">
    <property type="entry name" value="Carbonic anhydrase"/>
    <property type="match status" value="1"/>
</dbReference>
<comment type="similarity">
    <text evidence="1">Belongs to the alpha-carbonic anhydrase family.</text>
</comment>
<dbReference type="InterPro" id="IPR023561">
    <property type="entry name" value="Carbonic_anhydrase_a-class"/>
</dbReference>
<reference evidence="8" key="3">
    <citation type="submission" date="2020-12" db="UniProtKB">
        <authorList>
            <consortium name="EnsemblPlants"/>
        </authorList>
    </citation>
    <scope>IDENTIFICATION</scope>
</reference>
<keyword evidence="3" id="KW-0479">Metal-binding</keyword>
<reference evidence="8 9" key="2">
    <citation type="journal article" date="2018" name="Plant J.">
        <title>The Physcomitrella patens chromosome-scale assembly reveals moss genome structure and evolution.</title>
        <authorList>
            <person name="Lang D."/>
            <person name="Ullrich K.K."/>
            <person name="Murat F."/>
            <person name="Fuchs J."/>
            <person name="Jenkins J."/>
            <person name="Haas F.B."/>
            <person name="Piednoel M."/>
            <person name="Gundlach H."/>
            <person name="Van Bel M."/>
            <person name="Meyberg R."/>
            <person name="Vives C."/>
            <person name="Morata J."/>
            <person name="Symeonidi A."/>
            <person name="Hiss M."/>
            <person name="Muchero W."/>
            <person name="Kamisugi Y."/>
            <person name="Saleh O."/>
            <person name="Blanc G."/>
            <person name="Decker E.L."/>
            <person name="van Gessel N."/>
            <person name="Grimwood J."/>
            <person name="Hayes R.D."/>
            <person name="Graham S.W."/>
            <person name="Gunter L.E."/>
            <person name="McDaniel S.F."/>
            <person name="Hoernstein S.N.W."/>
            <person name="Larsson A."/>
            <person name="Li F.W."/>
            <person name="Perroud P.F."/>
            <person name="Phillips J."/>
            <person name="Ranjan P."/>
            <person name="Rokshar D.S."/>
            <person name="Rothfels C.J."/>
            <person name="Schneider L."/>
            <person name="Shu S."/>
            <person name="Stevenson D.W."/>
            <person name="Thummler F."/>
            <person name="Tillich M."/>
            <person name="Villarreal Aguilar J.C."/>
            <person name="Widiez T."/>
            <person name="Wong G.K."/>
            <person name="Wymore A."/>
            <person name="Zhang Y."/>
            <person name="Zimmer A.D."/>
            <person name="Quatrano R.S."/>
            <person name="Mayer K.F.X."/>
            <person name="Goodstein D."/>
            <person name="Casacuberta J.M."/>
            <person name="Vandepoele K."/>
            <person name="Reski R."/>
            <person name="Cuming A.C."/>
            <person name="Tuskan G.A."/>
            <person name="Maumus F."/>
            <person name="Salse J."/>
            <person name="Schmutz J."/>
            <person name="Rensing S.A."/>
        </authorList>
    </citation>
    <scope>NUCLEOTIDE SEQUENCE [LARGE SCALE GENOMIC DNA]</scope>
    <source>
        <strain evidence="8 9">cv. Gransden 2004</strain>
    </source>
</reference>
<keyword evidence="5" id="KW-0456">Lyase</keyword>
<dbReference type="PANTHER" id="PTHR18952">
    <property type="entry name" value="CARBONIC ANHYDRASE"/>
    <property type="match status" value="1"/>
</dbReference>
<proteinExistence type="inferred from homology"/>
<dbReference type="PANTHER" id="PTHR18952:SF265">
    <property type="entry name" value="CARBONIC ANHYDRASE"/>
    <property type="match status" value="1"/>
</dbReference>
<reference evidence="8 9" key="1">
    <citation type="journal article" date="2008" name="Science">
        <title>The Physcomitrella genome reveals evolutionary insights into the conquest of land by plants.</title>
        <authorList>
            <person name="Rensing S."/>
            <person name="Lang D."/>
            <person name="Zimmer A."/>
            <person name="Terry A."/>
            <person name="Salamov A."/>
            <person name="Shapiro H."/>
            <person name="Nishiyama T."/>
            <person name="Perroud P.-F."/>
            <person name="Lindquist E."/>
            <person name="Kamisugi Y."/>
            <person name="Tanahashi T."/>
            <person name="Sakakibara K."/>
            <person name="Fujita T."/>
            <person name="Oishi K."/>
            <person name="Shin-I T."/>
            <person name="Kuroki Y."/>
            <person name="Toyoda A."/>
            <person name="Suzuki Y."/>
            <person name="Hashimoto A."/>
            <person name="Yamaguchi K."/>
            <person name="Sugano A."/>
            <person name="Kohara Y."/>
            <person name="Fujiyama A."/>
            <person name="Anterola A."/>
            <person name="Aoki S."/>
            <person name="Ashton N."/>
            <person name="Barbazuk W.B."/>
            <person name="Barker E."/>
            <person name="Bennetzen J."/>
            <person name="Bezanilla M."/>
            <person name="Blankenship R."/>
            <person name="Cho S.H."/>
            <person name="Dutcher S."/>
            <person name="Estelle M."/>
            <person name="Fawcett J.A."/>
            <person name="Gundlach H."/>
            <person name="Hanada K."/>
            <person name="Heyl A."/>
            <person name="Hicks K.A."/>
            <person name="Hugh J."/>
            <person name="Lohr M."/>
            <person name="Mayer K."/>
            <person name="Melkozernov A."/>
            <person name="Murata T."/>
            <person name="Nelson D."/>
            <person name="Pils B."/>
            <person name="Prigge M."/>
            <person name="Reiss B."/>
            <person name="Renner T."/>
            <person name="Rombauts S."/>
            <person name="Rushton P."/>
            <person name="Sanderfoot A."/>
            <person name="Schween G."/>
            <person name="Shiu S.-H."/>
            <person name="Stueber K."/>
            <person name="Theodoulou F.L."/>
            <person name="Tu H."/>
            <person name="Van de Peer Y."/>
            <person name="Verrier P.J."/>
            <person name="Waters E."/>
            <person name="Wood A."/>
            <person name="Yang L."/>
            <person name="Cove D."/>
            <person name="Cuming A."/>
            <person name="Hasebe M."/>
            <person name="Lucas S."/>
            <person name="Mishler D.B."/>
            <person name="Reski R."/>
            <person name="Grigoriev I."/>
            <person name="Quatrano R.S."/>
            <person name="Boore J.L."/>
        </authorList>
    </citation>
    <scope>NUCLEOTIDE SEQUENCE [LARGE SCALE GENOMIC DNA]</scope>
    <source>
        <strain evidence="8 9">cv. Gransden 2004</strain>
    </source>
</reference>
<dbReference type="InterPro" id="IPR001148">
    <property type="entry name" value="CA_dom"/>
</dbReference>
<dbReference type="EMBL" id="ABEU02000018">
    <property type="status" value="NOT_ANNOTATED_CDS"/>
    <property type="molecule type" value="Genomic_DNA"/>
</dbReference>
<dbReference type="PROSITE" id="PS51144">
    <property type="entry name" value="ALPHA_CA_2"/>
    <property type="match status" value="1"/>
</dbReference>
<keyword evidence="9" id="KW-1185">Reference proteome</keyword>
<dbReference type="InterPro" id="IPR041891">
    <property type="entry name" value="Alpha_CA_prokaryot-like"/>
</dbReference>
<evidence type="ECO:0000313" key="9">
    <source>
        <dbReference type="Proteomes" id="UP000006727"/>
    </source>
</evidence>
<sequence length="406" mass="45951">MALASSSRLAAFISDVHYRLKQSQKNNFSCTLRRTDGSLELLKLPSASNHVEVRWVKSYDVRCSCFKTNAESSFTTNACLRPSIPDTEDSSLSLRDNQLGNPPELVNREEKDIRTRAALNGSSSKVNRRRTMLASLAAFDVSCSCCKASMAEEWSYGGPSGASKWSGTCSIGARQSPIDVPIKKAQYEEALEELLMDYKMSTPTFKNPGHGTMEVHFPEGVNKLRINEREFNLVQFHFHAPSEHAFDGIRFPMEAHLVHQLCWMLPLVVSQIAPSLQLSSTRPWNAEKLYLVLKCNFMNIRQSLIKTCTTIWTEPKIQISANDLLPPKEMKNDRRYIHYMGSFTTPPCSESVDWFLLKNPLRVPATDILEFMKFAGDEQTLAMNARPIQPLGDRRIFEGPYTLKNQ</sequence>
<dbReference type="GO" id="GO:0004089">
    <property type="term" value="F:carbonate dehydratase activity"/>
    <property type="evidence" value="ECO:0007669"/>
    <property type="project" value="UniProtKB-EC"/>
</dbReference>
<evidence type="ECO:0000313" key="8">
    <source>
        <dbReference type="EnsemblPlants" id="Pp3c18_6840V3.1"/>
    </source>
</evidence>
<dbReference type="AlphaFoldDB" id="A0A7I4BGG4"/>
<accession>A0A7I4BGG4</accession>
<dbReference type="EnsemblPlants" id="Pp3c18_6840V3.1">
    <property type="protein sequence ID" value="Pp3c18_6840V3.1"/>
    <property type="gene ID" value="Pp3c18_6840"/>
</dbReference>
<dbReference type="SMART" id="SM01057">
    <property type="entry name" value="Carb_anhydrase"/>
    <property type="match status" value="1"/>
</dbReference>
<organism evidence="8 9">
    <name type="scientific">Physcomitrium patens</name>
    <name type="common">Spreading-leaved earth moss</name>
    <name type="synonym">Physcomitrella patens</name>
    <dbReference type="NCBI Taxonomy" id="3218"/>
    <lineage>
        <taxon>Eukaryota</taxon>
        <taxon>Viridiplantae</taxon>
        <taxon>Streptophyta</taxon>
        <taxon>Embryophyta</taxon>
        <taxon>Bryophyta</taxon>
        <taxon>Bryophytina</taxon>
        <taxon>Bryopsida</taxon>
        <taxon>Funariidae</taxon>
        <taxon>Funariales</taxon>
        <taxon>Funariaceae</taxon>
        <taxon>Physcomitrium</taxon>
    </lineage>
</organism>
<comment type="catalytic activity">
    <reaction evidence="6">
        <text>hydrogencarbonate + H(+) = CO2 + H2O</text>
        <dbReference type="Rhea" id="RHEA:10748"/>
        <dbReference type="ChEBI" id="CHEBI:15377"/>
        <dbReference type="ChEBI" id="CHEBI:15378"/>
        <dbReference type="ChEBI" id="CHEBI:16526"/>
        <dbReference type="ChEBI" id="CHEBI:17544"/>
        <dbReference type="EC" id="4.2.1.1"/>
    </reaction>
</comment>
<evidence type="ECO:0000256" key="2">
    <source>
        <dbReference type="ARBA" id="ARBA00012925"/>
    </source>
</evidence>
<dbReference type="GO" id="GO:0008270">
    <property type="term" value="F:zinc ion binding"/>
    <property type="evidence" value="ECO:0007669"/>
    <property type="project" value="InterPro"/>
</dbReference>
<feature type="domain" description="Alpha-carbonic anhydrase" evidence="7">
    <location>
        <begin position="152"/>
        <end position="400"/>
    </location>
</feature>
<dbReference type="InterPro" id="IPR036398">
    <property type="entry name" value="CA_dom_sf"/>
</dbReference>
<evidence type="ECO:0000259" key="7">
    <source>
        <dbReference type="PROSITE" id="PS51144"/>
    </source>
</evidence>
<dbReference type="Gene3D" id="3.10.200.10">
    <property type="entry name" value="Alpha carbonic anhydrase"/>
    <property type="match status" value="1"/>
</dbReference>
<dbReference type="Proteomes" id="UP000006727">
    <property type="component" value="Chromosome 18"/>
</dbReference>
<dbReference type="CDD" id="cd03124">
    <property type="entry name" value="alpha_CA_prokaryotic_like"/>
    <property type="match status" value="1"/>
</dbReference>